<dbReference type="Proteomes" id="UP000291562">
    <property type="component" value="Chromosome"/>
</dbReference>
<feature type="region of interest" description="Disordered" evidence="1">
    <location>
        <begin position="132"/>
        <end position="215"/>
    </location>
</feature>
<protein>
    <submittedName>
        <fullName evidence="2">DUF1190 domain-containing protein</fullName>
    </submittedName>
</protein>
<evidence type="ECO:0000313" key="2">
    <source>
        <dbReference type="EMBL" id="QBB69739.1"/>
    </source>
</evidence>
<feature type="compositionally biased region" description="Low complexity" evidence="1">
    <location>
        <begin position="156"/>
        <end position="172"/>
    </location>
</feature>
<sequence>MKRSRQLALILMGQVPFLLVGCEEQVADTQQLKEGFYTSVDACIADGNPTDNCHKAYDSAQQNHAKTDVKFSDRDSCYAQFGDRCNERHEGGGSIWVPLMEGFMLSQILRPNYPPTYAYASPVYRQRDGQYARSFRDDEDRRSSSSGFSSGGGVGSSTSRSTSATTPVTSSPNRAITVSRSGFGSSAAARGAWGGSHASLHSSGGSSSSAGSSGS</sequence>
<reference evidence="2 3" key="1">
    <citation type="submission" date="2019-01" db="EMBL/GenBank/DDBJ databases">
        <title>Pseudolysobacter antarctica gen. nov., sp. nov., isolated from Fildes Peninsula, Antarctica.</title>
        <authorList>
            <person name="Wei Z."/>
            <person name="Peng F."/>
        </authorList>
    </citation>
    <scope>NUCLEOTIDE SEQUENCE [LARGE SCALE GENOMIC DNA]</scope>
    <source>
        <strain evidence="2 3">AQ6-296</strain>
    </source>
</reference>
<evidence type="ECO:0000256" key="1">
    <source>
        <dbReference type="SAM" id="MobiDB-lite"/>
    </source>
</evidence>
<dbReference type="RefSeq" id="WP_129831999.1">
    <property type="nucleotide sequence ID" value="NZ_CP035704.1"/>
</dbReference>
<name>A0A411HGX5_9GAMM</name>
<accession>A0A411HGX5</accession>
<dbReference type="Pfam" id="PF06693">
    <property type="entry name" value="DUF1190"/>
    <property type="match status" value="1"/>
</dbReference>
<organism evidence="2 3">
    <name type="scientific">Pseudolysobacter antarcticus</name>
    <dbReference type="NCBI Taxonomy" id="2511995"/>
    <lineage>
        <taxon>Bacteria</taxon>
        <taxon>Pseudomonadati</taxon>
        <taxon>Pseudomonadota</taxon>
        <taxon>Gammaproteobacteria</taxon>
        <taxon>Lysobacterales</taxon>
        <taxon>Rhodanobacteraceae</taxon>
        <taxon>Pseudolysobacter</taxon>
    </lineage>
</organism>
<proteinExistence type="predicted"/>
<gene>
    <name evidence="2" type="ORF">ELE36_04760</name>
</gene>
<feature type="compositionally biased region" description="Low complexity" evidence="1">
    <location>
        <begin position="181"/>
        <end position="215"/>
    </location>
</feature>
<dbReference type="InterPro" id="IPR009576">
    <property type="entry name" value="Biofilm_formation_YgiB"/>
</dbReference>
<evidence type="ECO:0000313" key="3">
    <source>
        <dbReference type="Proteomes" id="UP000291562"/>
    </source>
</evidence>
<feature type="compositionally biased region" description="Basic and acidic residues" evidence="1">
    <location>
        <begin position="132"/>
        <end position="143"/>
    </location>
</feature>
<dbReference type="KEGG" id="xbc:ELE36_04760"/>
<keyword evidence="3" id="KW-1185">Reference proteome</keyword>
<dbReference type="EMBL" id="CP035704">
    <property type="protein sequence ID" value="QBB69739.1"/>
    <property type="molecule type" value="Genomic_DNA"/>
</dbReference>
<dbReference type="OrthoDB" id="7361974at2"/>
<dbReference type="AlphaFoldDB" id="A0A411HGX5"/>
<dbReference type="PROSITE" id="PS51257">
    <property type="entry name" value="PROKAR_LIPOPROTEIN"/>
    <property type="match status" value="1"/>
</dbReference>